<keyword evidence="4 5" id="KW-0472">Membrane</keyword>
<keyword evidence="3 5" id="KW-1133">Transmembrane helix</keyword>
<comment type="subcellular location">
    <subcellularLocation>
        <location evidence="1">Endomembrane system</location>
        <topology evidence="1">Multi-pass membrane protein</topology>
    </subcellularLocation>
</comment>
<evidence type="ECO:0000256" key="3">
    <source>
        <dbReference type="ARBA" id="ARBA00022989"/>
    </source>
</evidence>
<dbReference type="GO" id="GO:0012505">
    <property type="term" value="C:endomembrane system"/>
    <property type="evidence" value="ECO:0007669"/>
    <property type="project" value="UniProtKB-SubCell"/>
</dbReference>
<dbReference type="InterPro" id="IPR007318">
    <property type="entry name" value="Phopholipid_MeTrfase"/>
</dbReference>
<feature type="transmembrane region" description="Helical" evidence="5">
    <location>
        <begin position="109"/>
        <end position="139"/>
    </location>
</feature>
<dbReference type="Proteomes" id="UP000886124">
    <property type="component" value="Unassembled WGS sequence"/>
</dbReference>
<evidence type="ECO:0000256" key="5">
    <source>
        <dbReference type="SAM" id="Phobius"/>
    </source>
</evidence>
<evidence type="ECO:0000256" key="2">
    <source>
        <dbReference type="ARBA" id="ARBA00022692"/>
    </source>
</evidence>
<name>A0A7V5PPH9_CALAY</name>
<evidence type="ECO:0008006" key="7">
    <source>
        <dbReference type="Google" id="ProtNLM"/>
    </source>
</evidence>
<evidence type="ECO:0000256" key="1">
    <source>
        <dbReference type="ARBA" id="ARBA00004127"/>
    </source>
</evidence>
<organism evidence="6">
    <name type="scientific">Caldithrix abyssi</name>
    <dbReference type="NCBI Taxonomy" id="187145"/>
    <lineage>
        <taxon>Bacteria</taxon>
        <taxon>Pseudomonadati</taxon>
        <taxon>Calditrichota</taxon>
        <taxon>Calditrichia</taxon>
        <taxon>Calditrichales</taxon>
        <taxon>Calditrichaceae</taxon>
        <taxon>Caldithrix</taxon>
    </lineage>
</organism>
<sequence>MKSGNERGRMTRSQKMKMVGKFVYWPLVWTAMFLPVFLWPVKLPGFWRALSVLLGLAMLIVSLMLTAGGGRTLAKTGHQPERATFWPDKFTDFGVFGCMRHPMHLGLAIFPVALALLSGYAVAICSSGWGVAAALWFVLHIEEKEALQKYGATYGNYMQRVPPFSLRPECFKKILNVREL</sequence>
<dbReference type="Pfam" id="PF04191">
    <property type="entry name" value="PEMT"/>
    <property type="match status" value="1"/>
</dbReference>
<dbReference type="Gene3D" id="1.20.120.1630">
    <property type="match status" value="1"/>
</dbReference>
<evidence type="ECO:0000313" key="6">
    <source>
        <dbReference type="EMBL" id="HHJ52385.1"/>
    </source>
</evidence>
<reference evidence="6" key="1">
    <citation type="journal article" date="2020" name="mSystems">
        <title>Genome- and Community-Level Interaction Insights into Carbon Utilization and Element Cycling Functions of Hydrothermarchaeota in Hydrothermal Sediment.</title>
        <authorList>
            <person name="Zhou Z."/>
            <person name="Liu Y."/>
            <person name="Xu W."/>
            <person name="Pan J."/>
            <person name="Luo Z.H."/>
            <person name="Li M."/>
        </authorList>
    </citation>
    <scope>NUCLEOTIDE SEQUENCE [LARGE SCALE GENOMIC DNA]</scope>
    <source>
        <strain evidence="6">HyVt-527</strain>
    </source>
</reference>
<gene>
    <name evidence="6" type="ORF">ENJ89_04255</name>
</gene>
<protein>
    <recommendedName>
        <fullName evidence="7">Isoprenylcysteine carboxylmethyltransferase family protein</fullName>
    </recommendedName>
</protein>
<feature type="transmembrane region" description="Helical" evidence="5">
    <location>
        <begin position="21"/>
        <end position="39"/>
    </location>
</feature>
<keyword evidence="2 5" id="KW-0812">Transmembrane</keyword>
<accession>A0A7V5PPH9</accession>
<dbReference type="EMBL" id="DROD01000287">
    <property type="protein sequence ID" value="HHJ52385.1"/>
    <property type="molecule type" value="Genomic_DNA"/>
</dbReference>
<feature type="transmembrane region" description="Helical" evidence="5">
    <location>
        <begin position="45"/>
        <end position="65"/>
    </location>
</feature>
<dbReference type="AlphaFoldDB" id="A0A7V5PPH9"/>
<evidence type="ECO:0000256" key="4">
    <source>
        <dbReference type="ARBA" id="ARBA00023136"/>
    </source>
</evidence>
<comment type="caution">
    <text evidence="6">The sequence shown here is derived from an EMBL/GenBank/DDBJ whole genome shotgun (WGS) entry which is preliminary data.</text>
</comment>
<proteinExistence type="predicted"/>